<gene>
    <name evidence="2" type="ORF">OFUS_LOCUS26854</name>
</gene>
<dbReference type="Gene3D" id="3.30.460.90">
    <property type="match status" value="1"/>
</dbReference>
<dbReference type="AlphaFoldDB" id="A0A8J1Y1M0"/>
<sequence>MGERYCEGLALEGLNDCVSGIPLETRNCVRGILEVVYNCVRAVWSFLTKRIRRRERIRQLKIKLKRGIIISEHMAIVLTCSKCWKDKTLKELSEIQDLEGININPELLNNSGENGISRFVYVCPECDEFEWKSFTPKTTTISHSESQFTQFASKIFEVIKLEGDPSSLYEHNKYIESNIVKEVCDKFEVLFPTFKLEKYILRNGSFYHKTKLFQPDEFDYLAPLKLCEKRLRGDNTIQLQDEDFCRDIAQECNNLDSEAEKNVIDKEQRLTSWIMYYIHKAIDTTLKRLHEEEILTYKGILFIGNKKPADSGLATNEIILDDELHGPCIRLRVGAELCATDIDIGFCVLKDPHISGDINNIELLLPGSDEFWIQSTYCRRSRIDGQHRKLVMLLKYVMSVCNRDGSCLTNLSSHAFKCHVYAHQKECEYPYNALRRCFYNIRVRTSHLRCINTSQDRHANDTSLGRCLHDILVRISHLICMQEWNTHFRFESCCLVRLMQNNRHTSEYQPVLTDNGNTYDVCRKRRWIGKLPDVDSNNRNLLEYSPWLMDQLFVRVLFKWLGESLDIISEDSTGGEYRQAFEHMCAQETREFVNELGDEYNSCQEDPFEVLKQLQGKHFKDSTGAHPIDPKPTRPKHFKESKDHSIVNIDSRSGSVTYETSI</sequence>
<reference evidence="2" key="1">
    <citation type="submission" date="2022-03" db="EMBL/GenBank/DDBJ databases">
        <authorList>
            <person name="Martin C."/>
        </authorList>
    </citation>
    <scope>NUCLEOTIDE SEQUENCE</scope>
</reference>
<name>A0A8J1Y1M0_OWEFU</name>
<evidence type="ECO:0000313" key="3">
    <source>
        <dbReference type="Proteomes" id="UP000749559"/>
    </source>
</evidence>
<dbReference type="EMBL" id="CAIIXF020000358">
    <property type="protein sequence ID" value="CAH1803243.1"/>
    <property type="molecule type" value="Genomic_DNA"/>
</dbReference>
<dbReference type="Proteomes" id="UP000749559">
    <property type="component" value="Unassembled WGS sequence"/>
</dbReference>
<accession>A0A8J1Y1M0</accession>
<feature type="region of interest" description="Disordered" evidence="1">
    <location>
        <begin position="620"/>
        <end position="642"/>
    </location>
</feature>
<evidence type="ECO:0000313" key="2">
    <source>
        <dbReference type="EMBL" id="CAH1803243.1"/>
    </source>
</evidence>
<keyword evidence="3" id="KW-1185">Reference proteome</keyword>
<dbReference type="OrthoDB" id="6160490at2759"/>
<protein>
    <submittedName>
        <fullName evidence="2">Uncharacterized protein</fullName>
    </submittedName>
</protein>
<proteinExistence type="predicted"/>
<organism evidence="2 3">
    <name type="scientific">Owenia fusiformis</name>
    <name type="common">Polychaete worm</name>
    <dbReference type="NCBI Taxonomy" id="6347"/>
    <lineage>
        <taxon>Eukaryota</taxon>
        <taxon>Metazoa</taxon>
        <taxon>Spiralia</taxon>
        <taxon>Lophotrochozoa</taxon>
        <taxon>Annelida</taxon>
        <taxon>Polychaeta</taxon>
        <taxon>Sedentaria</taxon>
        <taxon>Canalipalpata</taxon>
        <taxon>Sabellida</taxon>
        <taxon>Oweniida</taxon>
        <taxon>Oweniidae</taxon>
        <taxon>Owenia</taxon>
    </lineage>
</organism>
<evidence type="ECO:0000256" key="1">
    <source>
        <dbReference type="SAM" id="MobiDB-lite"/>
    </source>
</evidence>
<comment type="caution">
    <text evidence="2">The sequence shown here is derived from an EMBL/GenBank/DDBJ whole genome shotgun (WGS) entry which is preliminary data.</text>
</comment>